<dbReference type="Proteomes" id="UP000320516">
    <property type="component" value="Unassembled WGS sequence"/>
</dbReference>
<dbReference type="AlphaFoldDB" id="A0A560KGP0"/>
<evidence type="ECO:0008006" key="3">
    <source>
        <dbReference type="Google" id="ProtNLM"/>
    </source>
</evidence>
<reference evidence="1 2" key="1">
    <citation type="submission" date="2019-06" db="EMBL/GenBank/DDBJ databases">
        <title>Genomic Encyclopedia of Type Strains, Phase IV (KMG-V): Genome sequencing to study the core and pangenomes of soil and plant-associated prokaryotes.</title>
        <authorList>
            <person name="Whitman W."/>
        </authorList>
    </citation>
    <scope>NUCLEOTIDE SEQUENCE [LARGE SCALE GENOMIC DNA]</scope>
    <source>
        <strain evidence="1 2">BR 12005</strain>
    </source>
</reference>
<proteinExistence type="predicted"/>
<name>A0A560KGP0_9PROT</name>
<dbReference type="RefSeq" id="WP_145608416.1">
    <property type="nucleotide sequence ID" value="NZ_VITV01000001.1"/>
</dbReference>
<gene>
    <name evidence="1" type="ORF">FBZ87_101175</name>
</gene>
<evidence type="ECO:0000313" key="1">
    <source>
        <dbReference type="EMBL" id="TWB82471.1"/>
    </source>
</evidence>
<protein>
    <recommendedName>
        <fullName evidence="3">Glycosyl transferase family 9 (Putative heptosyltransferase)</fullName>
    </recommendedName>
</protein>
<dbReference type="SUPFAM" id="SSF53756">
    <property type="entry name" value="UDP-Glycosyltransferase/glycogen phosphorylase"/>
    <property type="match status" value="1"/>
</dbReference>
<organism evidence="1 2">
    <name type="scientific">Nitrospirillum amazonense</name>
    <dbReference type="NCBI Taxonomy" id="28077"/>
    <lineage>
        <taxon>Bacteria</taxon>
        <taxon>Pseudomonadati</taxon>
        <taxon>Pseudomonadota</taxon>
        <taxon>Alphaproteobacteria</taxon>
        <taxon>Rhodospirillales</taxon>
        <taxon>Azospirillaceae</taxon>
        <taxon>Nitrospirillum</taxon>
    </lineage>
</organism>
<evidence type="ECO:0000313" key="2">
    <source>
        <dbReference type="Proteomes" id="UP000320516"/>
    </source>
</evidence>
<accession>A0A560KGP0</accession>
<dbReference type="EMBL" id="VITV01000001">
    <property type="protein sequence ID" value="TWB82471.1"/>
    <property type="molecule type" value="Genomic_DNA"/>
</dbReference>
<comment type="caution">
    <text evidence="1">The sequence shown here is derived from an EMBL/GenBank/DDBJ whole genome shotgun (WGS) entry which is preliminary data.</text>
</comment>
<sequence length="509" mass="53978">MLSSLAITAGGVESFDFRFSVGALTPNDILDSATTPPGRYVWEVARRTLAACPTADAVVVANPILPIRASRLAKLVLAGGPLPAPAVVTDEGTFPIAYILPRRLLDEGLGRFLCLLSVSRSAADAQLLSRLTGGGFVPRRPTTLRAIGSLPESTPQGFILADNLEAWLVQCVNAVKLMRARDDWRDLPFAAHHPGHAGDVLFFSLASRLVPDEHLAFQSQVVCRAYLDIFQDCGNRLAPIVLDIPPAPRNTDVGDGRYFIDSLAHLPPGVDEETFIVFSRYSKAYAKSPFNLIDHARFSLGDPVATFADTLYARAPTVQHHPASLPPGGPMRVLMQLTGGWELKTYPAKDRRVLIRALVGLGCVVSVIDLPDAAADGATVVTAGSTGALKALLDDHHVFLSVDSFPLHFASQILGHPTVAIFGCTAPGNSDAPRRPGYRLPAPALPCGPCGCLDYCPLLMTRDCANQPRPAQLVAAILEVAAEVYGAGPASVLGLGDAAQDNAAQDNAA</sequence>
<dbReference type="Gene3D" id="3.40.50.2000">
    <property type="entry name" value="Glycogen Phosphorylase B"/>
    <property type="match status" value="1"/>
</dbReference>